<evidence type="ECO:0000256" key="14">
    <source>
        <dbReference type="SAM" id="MobiDB-lite"/>
    </source>
</evidence>
<dbReference type="RefSeq" id="WP_279615528.1">
    <property type="nucleotide sequence ID" value="NZ_FNGU01000003.1"/>
</dbReference>
<dbReference type="SMART" id="SM00065">
    <property type="entry name" value="GAF"/>
    <property type="match status" value="1"/>
</dbReference>
<evidence type="ECO:0000256" key="4">
    <source>
        <dbReference type="ARBA" id="ARBA00007837"/>
    </source>
</evidence>
<keyword evidence="12" id="KW-0418">Kinase</keyword>
<evidence type="ECO:0000313" key="16">
    <source>
        <dbReference type="EMBL" id="SDL94407.1"/>
    </source>
</evidence>
<dbReference type="Gene3D" id="3.50.30.10">
    <property type="entry name" value="Phosphohistidine domain"/>
    <property type="match status" value="1"/>
</dbReference>
<dbReference type="NCBIfam" id="TIGR01417">
    <property type="entry name" value="PTS_I_fam"/>
    <property type="match status" value="1"/>
</dbReference>
<reference evidence="16 17" key="1">
    <citation type="submission" date="2016-10" db="EMBL/GenBank/DDBJ databases">
        <authorList>
            <person name="de Groot N.N."/>
        </authorList>
    </citation>
    <scope>NUCLEOTIDE SEQUENCE [LARGE SCALE GENOMIC DNA]</scope>
    <source>
        <strain evidence="16 17">DSM 17813</strain>
    </source>
</reference>
<dbReference type="STRING" id="392333.SAMN05660860_01497"/>
<dbReference type="PRINTS" id="PR01736">
    <property type="entry name" value="PHPHTRNFRASE"/>
</dbReference>
<comment type="subcellular location">
    <subcellularLocation>
        <location evidence="3">Cytoplasm</location>
    </subcellularLocation>
</comment>
<evidence type="ECO:0000256" key="12">
    <source>
        <dbReference type="ARBA" id="ARBA00022777"/>
    </source>
</evidence>
<dbReference type="InterPro" id="IPR040442">
    <property type="entry name" value="Pyrv_kinase-like_dom_sf"/>
</dbReference>
<dbReference type="Pfam" id="PF01590">
    <property type="entry name" value="GAF"/>
    <property type="match status" value="1"/>
</dbReference>
<keyword evidence="6" id="KW-0813">Transport</keyword>
<evidence type="ECO:0000256" key="10">
    <source>
        <dbReference type="ARBA" id="ARBA00022683"/>
    </source>
</evidence>
<dbReference type="InterPro" id="IPR006318">
    <property type="entry name" value="PTS_EI-like"/>
</dbReference>
<dbReference type="PANTHER" id="PTHR46244:SF6">
    <property type="entry name" value="PHOSPHOENOLPYRUVATE-PROTEIN PHOSPHOTRANSFERASE"/>
    <property type="match status" value="1"/>
</dbReference>
<evidence type="ECO:0000256" key="2">
    <source>
        <dbReference type="ARBA" id="ARBA00001946"/>
    </source>
</evidence>
<organism evidence="16 17">
    <name type="scientific">Geoalkalibacter ferrihydriticus</name>
    <dbReference type="NCBI Taxonomy" id="392333"/>
    <lineage>
        <taxon>Bacteria</taxon>
        <taxon>Pseudomonadati</taxon>
        <taxon>Thermodesulfobacteriota</taxon>
        <taxon>Desulfuromonadia</taxon>
        <taxon>Desulfuromonadales</taxon>
        <taxon>Geoalkalibacteraceae</taxon>
        <taxon>Geoalkalibacter</taxon>
    </lineage>
</organism>
<dbReference type="AlphaFoldDB" id="A0A1G9P860"/>
<comment type="catalytic activity">
    <reaction evidence="1">
        <text>L-histidyl-[protein] + phosphoenolpyruvate = N(pros)-phospho-L-histidyl-[protein] + pyruvate</text>
        <dbReference type="Rhea" id="RHEA:23880"/>
        <dbReference type="Rhea" id="RHEA-COMP:9745"/>
        <dbReference type="Rhea" id="RHEA-COMP:9746"/>
        <dbReference type="ChEBI" id="CHEBI:15361"/>
        <dbReference type="ChEBI" id="CHEBI:29979"/>
        <dbReference type="ChEBI" id="CHEBI:58702"/>
        <dbReference type="ChEBI" id="CHEBI:64837"/>
        <dbReference type="EC" id="2.7.3.9"/>
    </reaction>
</comment>
<dbReference type="Proteomes" id="UP000182146">
    <property type="component" value="Unassembled WGS sequence"/>
</dbReference>
<dbReference type="GO" id="GO:0009401">
    <property type="term" value="P:phosphoenolpyruvate-dependent sugar phosphotransferase system"/>
    <property type="evidence" value="ECO:0007669"/>
    <property type="project" value="UniProtKB-KW"/>
</dbReference>
<dbReference type="GO" id="GO:0016301">
    <property type="term" value="F:kinase activity"/>
    <property type="evidence" value="ECO:0007669"/>
    <property type="project" value="UniProtKB-KW"/>
</dbReference>
<dbReference type="Gene3D" id="1.10.274.10">
    <property type="entry name" value="PtsI, HPr-binding domain"/>
    <property type="match status" value="1"/>
</dbReference>
<dbReference type="InterPro" id="IPR008279">
    <property type="entry name" value="PEP-util_enz_mobile_dom"/>
</dbReference>
<keyword evidence="8" id="KW-0762">Sugar transport</keyword>
<dbReference type="GO" id="GO:0008965">
    <property type="term" value="F:phosphoenolpyruvate-protein phosphotransferase activity"/>
    <property type="evidence" value="ECO:0007669"/>
    <property type="project" value="UniProtKB-EC"/>
</dbReference>
<evidence type="ECO:0000256" key="3">
    <source>
        <dbReference type="ARBA" id="ARBA00004496"/>
    </source>
</evidence>
<dbReference type="SUPFAM" id="SSF52009">
    <property type="entry name" value="Phosphohistidine domain"/>
    <property type="match status" value="1"/>
</dbReference>
<dbReference type="InterPro" id="IPR023151">
    <property type="entry name" value="PEP_util_CS"/>
</dbReference>
<dbReference type="EC" id="2.7.3.9" evidence="5"/>
<keyword evidence="9" id="KW-0808">Transferase</keyword>
<dbReference type="Gene3D" id="3.30.450.40">
    <property type="match status" value="1"/>
</dbReference>
<dbReference type="Pfam" id="PF05524">
    <property type="entry name" value="PEP-utilisers_N"/>
    <property type="match status" value="1"/>
</dbReference>
<keyword evidence="10" id="KW-0598">Phosphotransferase system</keyword>
<dbReference type="SUPFAM" id="SSF47831">
    <property type="entry name" value="Enzyme I of the PEP:sugar phosphotransferase system HPr-binding (sub)domain"/>
    <property type="match status" value="1"/>
</dbReference>
<accession>A0A1G9P860</accession>
<comment type="cofactor">
    <cofactor evidence="2">
        <name>Mg(2+)</name>
        <dbReference type="ChEBI" id="CHEBI:18420"/>
    </cofactor>
</comment>
<evidence type="ECO:0000313" key="17">
    <source>
        <dbReference type="Proteomes" id="UP000182146"/>
    </source>
</evidence>
<keyword evidence="7" id="KW-0963">Cytoplasm</keyword>
<dbReference type="SUPFAM" id="SSF51621">
    <property type="entry name" value="Phosphoenolpyruvate/pyruvate domain"/>
    <property type="match status" value="1"/>
</dbReference>
<sequence>MPHAMPPHPAARAEQLRNGFYSPLLFRDGNVTRMSPSSRQNSSKDLFGITTLEDISTLILQSHDLDETLNNIVTLVARRMRTEVCSIYLLEDDELTLRLRATRGLSRRAVGKVAMKISEGLTGLAVEQSKVVSILEPQAHPRYRYFRETREERFHSFLGIPLFDRRRPIGVLAIQTLAPRQFSGEEISALSTIAFQVSSIVVNARLLDAIRQKEEQANRFVQELEQTRQSLRRQSNDDGNDDSPARNDYSALRGIPAYPGIAGGPANLLDERLGFTDIVDQGEVEPERERRLLEDALEKTRIQTLYLEKQVAARLSSDDAAIFHTHLMILEDRGFMQKLLAAIEQRRHSAAYALKTVVSDYVEAFGRMEDAYLRERAADMEDIGRRILANLRGQNQQPLQLKNPGILVARELLPSDMASLDAEKILGIVTEVGEKNSHAVIMAKSMGIPTIVGVKGVLKRVAPDENLILDGNSGTLYINPPPQVAEEFERLEADRQREVQRFDTYREQPARTADGQDIKLRANIGLIGDVAIALRNGADGVGLYRTEFPYMAHGDFPDREEQYRLYRRIVEDFDGRPVTIRTLDIGGDKALPYFAPPLEDNPFMGWRSVRVCLDHRDMFRTQIEAILMAGVQGPVRLLFPLISSMEDVRACKEVVGEARRHLRAAGLPFAEKMPLGVMIEVPAAVYLAERLAGEVDFFALGTNDLIQYLLAADRNNPLVAKYFDPLHPAVVGVLGQLAQTARNHRIGLCLCGEMATDPIHMALLLGLGVREFSMAAPFIPRTKAFLSRITLAQAEKIARAALTLGVGRQIREHIRKELAEQDILDF</sequence>
<evidence type="ECO:0000256" key="5">
    <source>
        <dbReference type="ARBA" id="ARBA00012232"/>
    </source>
</evidence>
<dbReference type="GO" id="GO:0046872">
    <property type="term" value="F:metal ion binding"/>
    <property type="evidence" value="ECO:0007669"/>
    <property type="project" value="UniProtKB-KW"/>
</dbReference>
<dbReference type="Pfam" id="PF02896">
    <property type="entry name" value="PEP-utilizers_C"/>
    <property type="match status" value="1"/>
</dbReference>
<dbReference type="InterPro" id="IPR029016">
    <property type="entry name" value="GAF-like_dom_sf"/>
</dbReference>
<dbReference type="InterPro" id="IPR036618">
    <property type="entry name" value="PtsI_HPr-bd_sf"/>
</dbReference>
<evidence type="ECO:0000256" key="1">
    <source>
        <dbReference type="ARBA" id="ARBA00000683"/>
    </source>
</evidence>
<dbReference type="InterPro" id="IPR000121">
    <property type="entry name" value="PEP_util_C"/>
</dbReference>
<dbReference type="GO" id="GO:0005737">
    <property type="term" value="C:cytoplasm"/>
    <property type="evidence" value="ECO:0007669"/>
    <property type="project" value="UniProtKB-SubCell"/>
</dbReference>
<dbReference type="InterPro" id="IPR015813">
    <property type="entry name" value="Pyrv/PenolPyrv_kinase-like_dom"/>
</dbReference>
<dbReference type="InterPro" id="IPR036637">
    <property type="entry name" value="Phosphohistidine_dom_sf"/>
</dbReference>
<dbReference type="Gene3D" id="3.20.20.60">
    <property type="entry name" value="Phosphoenolpyruvate-binding domains"/>
    <property type="match status" value="1"/>
</dbReference>
<name>A0A1G9P860_9BACT</name>
<dbReference type="InterPro" id="IPR003018">
    <property type="entry name" value="GAF"/>
</dbReference>
<evidence type="ECO:0000256" key="6">
    <source>
        <dbReference type="ARBA" id="ARBA00022448"/>
    </source>
</evidence>
<evidence type="ECO:0000256" key="11">
    <source>
        <dbReference type="ARBA" id="ARBA00022723"/>
    </source>
</evidence>
<evidence type="ECO:0000256" key="13">
    <source>
        <dbReference type="ARBA" id="ARBA00022842"/>
    </source>
</evidence>
<protein>
    <recommendedName>
        <fullName evidence="5">phosphoenolpyruvate--protein phosphotransferase</fullName>
        <ecNumber evidence="5">2.7.3.9</ecNumber>
    </recommendedName>
</protein>
<evidence type="ECO:0000256" key="7">
    <source>
        <dbReference type="ARBA" id="ARBA00022490"/>
    </source>
</evidence>
<dbReference type="InterPro" id="IPR050499">
    <property type="entry name" value="PEP-utilizing_PTS_enzyme"/>
</dbReference>
<comment type="similarity">
    <text evidence="4">Belongs to the PEP-utilizing enzyme family.</text>
</comment>
<dbReference type="InterPro" id="IPR008731">
    <property type="entry name" value="PTS_EIN"/>
</dbReference>
<keyword evidence="11" id="KW-0479">Metal-binding</keyword>
<gene>
    <name evidence="16" type="ORF">SAMN05660860_01497</name>
</gene>
<evidence type="ECO:0000256" key="8">
    <source>
        <dbReference type="ARBA" id="ARBA00022597"/>
    </source>
</evidence>
<evidence type="ECO:0000256" key="9">
    <source>
        <dbReference type="ARBA" id="ARBA00022679"/>
    </source>
</evidence>
<dbReference type="PANTHER" id="PTHR46244">
    <property type="entry name" value="PHOSPHOENOLPYRUVATE-PROTEIN PHOSPHOTRANSFERASE"/>
    <property type="match status" value="1"/>
</dbReference>
<evidence type="ECO:0000259" key="15">
    <source>
        <dbReference type="SMART" id="SM00065"/>
    </source>
</evidence>
<feature type="region of interest" description="Disordered" evidence="14">
    <location>
        <begin position="229"/>
        <end position="249"/>
    </location>
</feature>
<dbReference type="EMBL" id="FNGU01000003">
    <property type="protein sequence ID" value="SDL94407.1"/>
    <property type="molecule type" value="Genomic_DNA"/>
</dbReference>
<dbReference type="Pfam" id="PF00391">
    <property type="entry name" value="PEP-utilizers"/>
    <property type="match status" value="1"/>
</dbReference>
<feature type="domain" description="GAF" evidence="15">
    <location>
        <begin position="64"/>
        <end position="211"/>
    </location>
</feature>
<dbReference type="SUPFAM" id="SSF55781">
    <property type="entry name" value="GAF domain-like"/>
    <property type="match status" value="1"/>
</dbReference>
<proteinExistence type="inferred from homology"/>
<dbReference type="PROSITE" id="PS00742">
    <property type="entry name" value="PEP_ENZYMES_2"/>
    <property type="match status" value="1"/>
</dbReference>
<keyword evidence="13" id="KW-0460">Magnesium</keyword>